<reference evidence="2" key="2">
    <citation type="journal article" date="2015" name="Data Brief">
        <title>Shoot transcriptome of the giant reed, Arundo donax.</title>
        <authorList>
            <person name="Barrero R.A."/>
            <person name="Guerrero F.D."/>
            <person name="Moolhuijzen P."/>
            <person name="Goolsby J.A."/>
            <person name="Tidwell J."/>
            <person name="Bellgard S.E."/>
            <person name="Bellgard M.I."/>
        </authorList>
    </citation>
    <scope>NUCLEOTIDE SEQUENCE</scope>
    <source>
        <tissue evidence="2">Shoot tissue taken approximately 20 cm above the soil surface</tissue>
    </source>
</reference>
<feature type="transmembrane region" description="Helical" evidence="1">
    <location>
        <begin position="30"/>
        <end position="54"/>
    </location>
</feature>
<organism evidence="2">
    <name type="scientific">Arundo donax</name>
    <name type="common">Giant reed</name>
    <name type="synonym">Donax arundinaceus</name>
    <dbReference type="NCBI Taxonomy" id="35708"/>
    <lineage>
        <taxon>Eukaryota</taxon>
        <taxon>Viridiplantae</taxon>
        <taxon>Streptophyta</taxon>
        <taxon>Embryophyta</taxon>
        <taxon>Tracheophyta</taxon>
        <taxon>Spermatophyta</taxon>
        <taxon>Magnoliopsida</taxon>
        <taxon>Liliopsida</taxon>
        <taxon>Poales</taxon>
        <taxon>Poaceae</taxon>
        <taxon>PACMAD clade</taxon>
        <taxon>Arundinoideae</taxon>
        <taxon>Arundineae</taxon>
        <taxon>Arundo</taxon>
    </lineage>
</organism>
<accession>A0A0A9FZZ1</accession>
<reference evidence="2" key="1">
    <citation type="submission" date="2014-09" db="EMBL/GenBank/DDBJ databases">
        <authorList>
            <person name="Magalhaes I.L.F."/>
            <person name="Oliveira U."/>
            <person name="Santos F.R."/>
            <person name="Vidigal T.H.D.A."/>
            <person name="Brescovit A.D."/>
            <person name="Santos A.J."/>
        </authorList>
    </citation>
    <scope>NUCLEOTIDE SEQUENCE</scope>
    <source>
        <tissue evidence="2">Shoot tissue taken approximately 20 cm above the soil surface</tissue>
    </source>
</reference>
<keyword evidence="1" id="KW-0812">Transmembrane</keyword>
<dbReference type="EMBL" id="GBRH01183963">
    <property type="protein sequence ID" value="JAE13933.1"/>
    <property type="molecule type" value="Transcribed_RNA"/>
</dbReference>
<proteinExistence type="predicted"/>
<keyword evidence="1" id="KW-0472">Membrane</keyword>
<evidence type="ECO:0000313" key="2">
    <source>
        <dbReference type="EMBL" id="JAE13933.1"/>
    </source>
</evidence>
<evidence type="ECO:0000256" key="1">
    <source>
        <dbReference type="SAM" id="Phobius"/>
    </source>
</evidence>
<sequence>MAELVTFLFSISSLICDCYCSLTKNIAHSFSTFAILSVNSLFMIHVLQLFKVFLLECQDYFKV</sequence>
<keyword evidence="1" id="KW-1133">Transmembrane helix</keyword>
<protein>
    <submittedName>
        <fullName evidence="2">Uncharacterized protein</fullName>
    </submittedName>
</protein>
<name>A0A0A9FZZ1_ARUDO</name>
<dbReference type="AlphaFoldDB" id="A0A0A9FZZ1"/>